<evidence type="ECO:0000313" key="2">
    <source>
        <dbReference type="Proteomes" id="UP000286415"/>
    </source>
</evidence>
<name>A0A3R7GPC0_CLOSI</name>
<dbReference type="Proteomes" id="UP000286415">
    <property type="component" value="Unassembled WGS sequence"/>
</dbReference>
<protein>
    <submittedName>
        <fullName evidence="1">Uncharacterized protein</fullName>
    </submittedName>
</protein>
<evidence type="ECO:0000313" key="1">
    <source>
        <dbReference type="EMBL" id="KAG5452265.1"/>
    </source>
</evidence>
<sequence length="131" mass="15335">MRELKEFSHVRCAQFEHYVSQGVLQHISNNELFIKETPTQQLQTIGQGSKTLICILFTKLNVYLILERVLLNFPRYLLTVTQMQVNATKRLHKFPNRSQFSRDKKRIYKKTYYSHASSVVSTATLVANVDR</sequence>
<keyword evidence="2" id="KW-1185">Reference proteome</keyword>
<dbReference type="AlphaFoldDB" id="A0A3R7GPC0"/>
<dbReference type="InParanoid" id="A0A3R7GPC0"/>
<accession>A0A3R7GPC0</accession>
<reference evidence="1 2" key="1">
    <citation type="journal article" date="2018" name="Biotechnol. Adv.">
        <title>Improved genomic resources and new bioinformatic workflow for the carcinogenic parasite Clonorchis sinensis: Biotechnological implications.</title>
        <authorList>
            <person name="Wang D."/>
            <person name="Korhonen P.K."/>
            <person name="Gasser R.B."/>
            <person name="Young N.D."/>
        </authorList>
    </citation>
    <scope>NUCLEOTIDE SEQUENCE [LARGE SCALE GENOMIC DNA]</scope>
    <source>
        <strain evidence="1">Cs-k2</strain>
    </source>
</reference>
<organism evidence="1 2">
    <name type="scientific">Clonorchis sinensis</name>
    <name type="common">Chinese liver fluke</name>
    <dbReference type="NCBI Taxonomy" id="79923"/>
    <lineage>
        <taxon>Eukaryota</taxon>
        <taxon>Metazoa</taxon>
        <taxon>Spiralia</taxon>
        <taxon>Lophotrochozoa</taxon>
        <taxon>Platyhelminthes</taxon>
        <taxon>Trematoda</taxon>
        <taxon>Digenea</taxon>
        <taxon>Opisthorchiida</taxon>
        <taxon>Opisthorchiata</taxon>
        <taxon>Opisthorchiidae</taxon>
        <taxon>Clonorchis</taxon>
    </lineage>
</organism>
<reference evidence="1 2" key="2">
    <citation type="journal article" date="2021" name="Genomics">
        <title>High-quality reference genome for Clonorchis sinensis.</title>
        <authorList>
            <person name="Young N.D."/>
            <person name="Stroehlein A.J."/>
            <person name="Kinkar L."/>
            <person name="Wang T."/>
            <person name="Sohn W.M."/>
            <person name="Chang B.C.H."/>
            <person name="Kaur P."/>
            <person name="Weisz D."/>
            <person name="Dudchenko O."/>
            <person name="Aiden E.L."/>
            <person name="Korhonen P.K."/>
            <person name="Gasser R.B."/>
        </authorList>
    </citation>
    <scope>NUCLEOTIDE SEQUENCE [LARGE SCALE GENOMIC DNA]</scope>
    <source>
        <strain evidence="1">Cs-k2</strain>
    </source>
</reference>
<comment type="caution">
    <text evidence="1">The sequence shown here is derived from an EMBL/GenBank/DDBJ whole genome shotgun (WGS) entry which is preliminary data.</text>
</comment>
<proteinExistence type="predicted"/>
<dbReference type="EMBL" id="NIRI02000042">
    <property type="protein sequence ID" value="KAG5452265.1"/>
    <property type="molecule type" value="Genomic_DNA"/>
</dbReference>
<gene>
    <name evidence="1" type="ORF">CSKR_106693</name>
</gene>